<dbReference type="RefSeq" id="WP_045957845.1">
    <property type="nucleotide sequence ID" value="NZ_FO704551.1"/>
</dbReference>
<dbReference type="Gene3D" id="1.20.1250.20">
    <property type="entry name" value="MFS general substrate transporter like domains"/>
    <property type="match status" value="1"/>
</dbReference>
<dbReference type="AlphaFoldDB" id="A0A068R040"/>
<proteinExistence type="predicted"/>
<sequence>MSVSALFIINAVIVILLQVLVYAWLNKWFSPWLSMCFGSFAFSVTFLFIGITTELEIFIILIAFFTLSEMAIEPTIDAVTSSNISTKWLGSAFGVLGITGLIGSVTGNSIAGYFLRIDVNNPQNIWMICIIMSLIGIFLCCFLF</sequence>
<evidence type="ECO:0000256" key="1">
    <source>
        <dbReference type="SAM" id="Phobius"/>
    </source>
</evidence>
<name>A0A068R040_9GAMM</name>
<feature type="transmembrane region" description="Helical" evidence="1">
    <location>
        <begin position="6"/>
        <end position="25"/>
    </location>
</feature>
<evidence type="ECO:0000313" key="3">
    <source>
        <dbReference type="Proteomes" id="UP000032735"/>
    </source>
</evidence>
<dbReference type="InterPro" id="IPR036259">
    <property type="entry name" value="MFS_trans_sf"/>
</dbReference>
<accession>A0A068R040</accession>
<keyword evidence="1" id="KW-1133">Transmembrane helix</keyword>
<keyword evidence="1" id="KW-0812">Transmembrane</keyword>
<dbReference type="KEGG" id="xpo:XPG1_0764"/>
<reference evidence="2 3" key="1">
    <citation type="submission" date="2013-07" db="EMBL/GenBank/DDBJ databases">
        <authorList>
            <person name="Genoscope - CEA"/>
        </authorList>
    </citation>
    <scope>NUCLEOTIDE SEQUENCE [LARGE SCALE GENOMIC DNA]</scope>
    <source>
        <strain evidence="2 3">G6</strain>
    </source>
</reference>
<organism evidence="2 3">
    <name type="scientific">Xenorhabdus poinarii G6</name>
    <dbReference type="NCBI Taxonomy" id="1354304"/>
    <lineage>
        <taxon>Bacteria</taxon>
        <taxon>Pseudomonadati</taxon>
        <taxon>Pseudomonadota</taxon>
        <taxon>Gammaproteobacteria</taxon>
        <taxon>Enterobacterales</taxon>
        <taxon>Morganellaceae</taxon>
        <taxon>Xenorhabdus</taxon>
    </lineage>
</organism>
<evidence type="ECO:0000313" key="2">
    <source>
        <dbReference type="EMBL" id="CDG20419.1"/>
    </source>
</evidence>
<feature type="transmembrane region" description="Helical" evidence="1">
    <location>
        <begin position="125"/>
        <end position="143"/>
    </location>
</feature>
<dbReference type="HOGENOM" id="CLU_1795742_0_0_6"/>
<feature type="transmembrane region" description="Helical" evidence="1">
    <location>
        <begin position="88"/>
        <end position="113"/>
    </location>
</feature>
<protein>
    <submittedName>
        <fullName evidence="2">Putative transport system membrane protein</fullName>
    </submittedName>
</protein>
<dbReference type="EMBL" id="FO704551">
    <property type="protein sequence ID" value="CDG20419.1"/>
    <property type="molecule type" value="Genomic_DNA"/>
</dbReference>
<dbReference type="Proteomes" id="UP000032735">
    <property type="component" value="Chromosome"/>
</dbReference>
<gene>
    <name evidence="2" type="ORF">XPG1_0764</name>
</gene>
<keyword evidence="1" id="KW-0472">Membrane</keyword>
<dbReference type="SUPFAM" id="SSF103473">
    <property type="entry name" value="MFS general substrate transporter"/>
    <property type="match status" value="1"/>
</dbReference>
<dbReference type="OrthoDB" id="8952229at2"/>
<keyword evidence="3" id="KW-1185">Reference proteome</keyword>